<feature type="compositionally biased region" description="Basic residues" evidence="1">
    <location>
        <begin position="220"/>
        <end position="231"/>
    </location>
</feature>
<evidence type="ECO:0000256" key="1">
    <source>
        <dbReference type="SAM" id="MobiDB-lite"/>
    </source>
</evidence>
<sequence length="231" mass="25012">EGAAQAVLGGAVRRGREGPPGRVQHAPADPGGRAPDRFPGPGRRLQEHRAHHDVEPRHPGHLQGLQPGLPEGRRHAGCLRADEDQGAGRAQAALPARVPQPRRRHRRVPPAHRAGDPADRRPDAGPARRPAQEQGHGPRGHDTGQEAAGEEGLRPGPRRPAAAPHDPARAGGPAVRADPVRHAERRQHRGRRRGEEGVRRGRLLLPRRAQAERGAGRAPGRPRRWQGRRAV</sequence>
<reference evidence="2" key="1">
    <citation type="submission" date="2020-02" db="EMBL/GenBank/DDBJ databases">
        <authorList>
            <person name="Meier V. D."/>
        </authorList>
    </citation>
    <scope>NUCLEOTIDE SEQUENCE</scope>
    <source>
        <strain evidence="2">AVDCRST_MAG16</strain>
    </source>
</reference>
<feature type="compositionally biased region" description="Basic and acidic residues" evidence="1">
    <location>
        <begin position="113"/>
        <end position="123"/>
    </location>
</feature>
<dbReference type="GO" id="GO:0006508">
    <property type="term" value="P:proteolysis"/>
    <property type="evidence" value="ECO:0007669"/>
    <property type="project" value="UniProtKB-KW"/>
</dbReference>
<accession>A0A6J4LVC5</accession>
<dbReference type="GO" id="GO:0008233">
    <property type="term" value="F:peptidase activity"/>
    <property type="evidence" value="ECO:0007669"/>
    <property type="project" value="UniProtKB-KW"/>
</dbReference>
<organism evidence="2">
    <name type="scientific">uncultured Frankineae bacterium</name>
    <dbReference type="NCBI Taxonomy" id="437475"/>
    <lineage>
        <taxon>Bacteria</taxon>
        <taxon>Bacillati</taxon>
        <taxon>Actinomycetota</taxon>
        <taxon>Actinomycetes</taxon>
        <taxon>Frankiales</taxon>
        <taxon>environmental samples</taxon>
    </lineage>
</organism>
<keyword evidence="2" id="KW-0547">Nucleotide-binding</keyword>
<dbReference type="EMBL" id="CADCUE010000171">
    <property type="protein sequence ID" value="CAA9342937.1"/>
    <property type="molecule type" value="Genomic_DNA"/>
</dbReference>
<dbReference type="AlphaFoldDB" id="A0A6J4LVC5"/>
<feature type="compositionally biased region" description="Basic residues" evidence="1">
    <location>
        <begin position="183"/>
        <end position="192"/>
    </location>
</feature>
<feature type="region of interest" description="Disordered" evidence="1">
    <location>
        <begin position="1"/>
        <end position="231"/>
    </location>
</feature>
<keyword evidence="2" id="KW-0378">Hydrolase</keyword>
<keyword evidence="2" id="KW-0067">ATP-binding</keyword>
<keyword evidence="2" id="KW-0645">Protease</keyword>
<proteinExistence type="predicted"/>
<name>A0A6J4LVC5_9ACTN</name>
<feature type="compositionally biased region" description="Basic residues" evidence="1">
    <location>
        <begin position="100"/>
        <end position="110"/>
    </location>
</feature>
<dbReference type="GO" id="GO:0005524">
    <property type="term" value="F:ATP binding"/>
    <property type="evidence" value="ECO:0007669"/>
    <property type="project" value="UniProtKB-KW"/>
</dbReference>
<feature type="non-terminal residue" evidence="2">
    <location>
        <position position="231"/>
    </location>
</feature>
<gene>
    <name evidence="2" type="ORF">AVDCRST_MAG16-1882</name>
</gene>
<evidence type="ECO:0000313" key="2">
    <source>
        <dbReference type="EMBL" id="CAA9342937.1"/>
    </source>
</evidence>
<protein>
    <submittedName>
        <fullName evidence="2">ATP-dependent Clp protease, ATP-binding subunit ClpC</fullName>
    </submittedName>
</protein>
<feature type="compositionally biased region" description="Low complexity" evidence="1">
    <location>
        <begin position="159"/>
        <end position="174"/>
    </location>
</feature>
<feature type="non-terminal residue" evidence="2">
    <location>
        <position position="1"/>
    </location>
</feature>
<feature type="compositionally biased region" description="Basic and acidic residues" evidence="1">
    <location>
        <begin position="44"/>
        <end position="58"/>
    </location>
</feature>